<evidence type="ECO:0000259" key="20">
    <source>
        <dbReference type="PROSITE" id="PS50894"/>
    </source>
</evidence>
<feature type="transmembrane region" description="Helical" evidence="17">
    <location>
        <begin position="528"/>
        <end position="546"/>
    </location>
</feature>
<evidence type="ECO:0000256" key="14">
    <source>
        <dbReference type="ARBA" id="ARBA00023136"/>
    </source>
</evidence>
<keyword evidence="22" id="KW-1185">Reference proteome</keyword>
<dbReference type="CDD" id="cd16922">
    <property type="entry name" value="HATPase_EvgS-ArcB-TorS-like"/>
    <property type="match status" value="1"/>
</dbReference>
<evidence type="ECO:0000259" key="18">
    <source>
        <dbReference type="PROSITE" id="PS50109"/>
    </source>
</evidence>
<evidence type="ECO:0000256" key="13">
    <source>
        <dbReference type="ARBA" id="ARBA00023012"/>
    </source>
</evidence>
<dbReference type="Pfam" id="PF00497">
    <property type="entry name" value="SBP_bac_3"/>
    <property type="match status" value="2"/>
</dbReference>
<keyword evidence="11" id="KW-0547">Nucleotide-binding</keyword>
<dbReference type="Pfam" id="PF00989">
    <property type="entry name" value="PAS"/>
    <property type="match status" value="1"/>
</dbReference>
<feature type="domain" description="Histidine kinase" evidence="18">
    <location>
        <begin position="708"/>
        <end position="927"/>
    </location>
</feature>
<gene>
    <name evidence="21" type="ORF">SAMN02745782_01457</name>
</gene>
<feature type="modified residue" description="4-aspartylphosphate" evidence="16">
    <location>
        <position position="1001"/>
    </location>
</feature>
<dbReference type="InterPro" id="IPR036641">
    <property type="entry name" value="HPT_dom_sf"/>
</dbReference>
<dbReference type="InterPro" id="IPR036097">
    <property type="entry name" value="HisK_dim/P_sf"/>
</dbReference>
<dbReference type="InterPro" id="IPR036890">
    <property type="entry name" value="HATPase_C_sf"/>
</dbReference>
<dbReference type="GO" id="GO:0005886">
    <property type="term" value="C:plasma membrane"/>
    <property type="evidence" value="ECO:0007669"/>
    <property type="project" value="UniProtKB-SubCell"/>
</dbReference>
<dbReference type="SMART" id="SM00073">
    <property type="entry name" value="HPT"/>
    <property type="match status" value="1"/>
</dbReference>
<dbReference type="Pfam" id="PF02518">
    <property type="entry name" value="HATPase_c"/>
    <property type="match status" value="1"/>
</dbReference>
<dbReference type="Pfam" id="PF00512">
    <property type="entry name" value="HisKA"/>
    <property type="match status" value="1"/>
</dbReference>
<dbReference type="PRINTS" id="PR00344">
    <property type="entry name" value="BCTRLSENSOR"/>
</dbReference>
<evidence type="ECO:0000256" key="8">
    <source>
        <dbReference type="ARBA" id="ARBA00022692"/>
    </source>
</evidence>
<evidence type="ECO:0000256" key="2">
    <source>
        <dbReference type="ARBA" id="ARBA00004429"/>
    </source>
</evidence>
<dbReference type="Gene3D" id="3.40.50.2300">
    <property type="match status" value="1"/>
</dbReference>
<evidence type="ECO:0000313" key="22">
    <source>
        <dbReference type="Proteomes" id="UP000190834"/>
    </source>
</evidence>
<organism evidence="21 22">
    <name type="scientific">Vibrio cincinnatiensis DSM 19608</name>
    <dbReference type="NCBI Taxonomy" id="1123491"/>
    <lineage>
        <taxon>Bacteria</taxon>
        <taxon>Pseudomonadati</taxon>
        <taxon>Pseudomonadota</taxon>
        <taxon>Gammaproteobacteria</taxon>
        <taxon>Vibrionales</taxon>
        <taxon>Vibrionaceae</taxon>
        <taxon>Vibrio</taxon>
    </lineage>
</organism>
<dbReference type="SUPFAM" id="SSF55785">
    <property type="entry name" value="PYP-like sensor domain (PAS domain)"/>
    <property type="match status" value="1"/>
</dbReference>
<dbReference type="SMART" id="SM00387">
    <property type="entry name" value="HATPase_c"/>
    <property type="match status" value="1"/>
</dbReference>
<keyword evidence="13" id="KW-0902">Two-component regulatory system</keyword>
<dbReference type="OrthoDB" id="9810730at2"/>
<accession>A0A1T4NTC5</accession>
<dbReference type="AlphaFoldDB" id="A0A1T4NTC5"/>
<feature type="domain" description="Response regulatory" evidence="19">
    <location>
        <begin position="952"/>
        <end position="1071"/>
    </location>
</feature>
<dbReference type="GO" id="GO:0000155">
    <property type="term" value="F:phosphorelay sensor kinase activity"/>
    <property type="evidence" value="ECO:0007669"/>
    <property type="project" value="InterPro"/>
</dbReference>
<dbReference type="CDD" id="cd00088">
    <property type="entry name" value="HPT"/>
    <property type="match status" value="1"/>
</dbReference>
<dbReference type="Proteomes" id="UP000190834">
    <property type="component" value="Unassembled WGS sequence"/>
</dbReference>
<dbReference type="InterPro" id="IPR001638">
    <property type="entry name" value="Solute-binding_3/MltF_N"/>
</dbReference>
<dbReference type="InterPro" id="IPR013767">
    <property type="entry name" value="PAS_fold"/>
</dbReference>
<dbReference type="SMART" id="SM00448">
    <property type="entry name" value="REC"/>
    <property type="match status" value="1"/>
</dbReference>
<dbReference type="GO" id="GO:0016787">
    <property type="term" value="F:hydrolase activity"/>
    <property type="evidence" value="ECO:0007669"/>
    <property type="project" value="UniProtKB-KW"/>
</dbReference>
<evidence type="ECO:0000256" key="6">
    <source>
        <dbReference type="ARBA" id="ARBA00022553"/>
    </source>
</evidence>
<comment type="catalytic activity">
    <reaction evidence="1">
        <text>ATP + protein L-histidine = ADP + protein N-phospho-L-histidine.</text>
        <dbReference type="EC" id="2.7.13.3"/>
    </reaction>
</comment>
<dbReference type="RefSeq" id="WP_078925856.1">
    <property type="nucleotide sequence ID" value="NZ_FUXB01000006.1"/>
</dbReference>
<dbReference type="SUPFAM" id="SSF55874">
    <property type="entry name" value="ATPase domain of HSP90 chaperone/DNA topoisomerase II/histidine kinase"/>
    <property type="match status" value="1"/>
</dbReference>
<dbReference type="STRING" id="1123491.SAMN02745782_01457"/>
<keyword evidence="10" id="KW-0378">Hydrolase</keyword>
<evidence type="ECO:0000256" key="16">
    <source>
        <dbReference type="PROSITE-ProRule" id="PRU00169"/>
    </source>
</evidence>
<evidence type="ECO:0000256" key="7">
    <source>
        <dbReference type="ARBA" id="ARBA00022679"/>
    </source>
</evidence>
<dbReference type="GO" id="GO:0006355">
    <property type="term" value="P:regulation of DNA-templated transcription"/>
    <property type="evidence" value="ECO:0007669"/>
    <property type="project" value="InterPro"/>
</dbReference>
<dbReference type="PROSITE" id="PS50109">
    <property type="entry name" value="HIS_KIN"/>
    <property type="match status" value="1"/>
</dbReference>
<evidence type="ECO:0000256" key="11">
    <source>
        <dbReference type="ARBA" id="ARBA00022840"/>
    </source>
</evidence>
<evidence type="ECO:0000256" key="9">
    <source>
        <dbReference type="ARBA" id="ARBA00022777"/>
    </source>
</evidence>
<dbReference type="InterPro" id="IPR005467">
    <property type="entry name" value="His_kinase_dom"/>
</dbReference>
<dbReference type="InterPro" id="IPR003594">
    <property type="entry name" value="HATPase_dom"/>
</dbReference>
<dbReference type="Gene3D" id="3.40.190.10">
    <property type="entry name" value="Periplasmic binding protein-like II"/>
    <property type="match status" value="4"/>
</dbReference>
<keyword evidence="4" id="KW-1003">Cell membrane</keyword>
<dbReference type="GO" id="GO:0009927">
    <property type="term" value="F:histidine phosphotransfer kinase activity"/>
    <property type="evidence" value="ECO:0007669"/>
    <property type="project" value="TreeGrafter"/>
</dbReference>
<dbReference type="CDD" id="cd17546">
    <property type="entry name" value="REC_hyHK_CKI1_RcsC-like"/>
    <property type="match status" value="1"/>
</dbReference>
<dbReference type="InterPro" id="IPR011006">
    <property type="entry name" value="CheY-like_superfamily"/>
</dbReference>
<comment type="subcellular location">
    <subcellularLocation>
        <location evidence="2">Cell inner membrane</location>
        <topology evidence="2">Multi-pass membrane protein</topology>
    </subcellularLocation>
</comment>
<dbReference type="PANTHER" id="PTHR43047">
    <property type="entry name" value="TWO-COMPONENT HISTIDINE PROTEIN KINASE"/>
    <property type="match status" value="1"/>
</dbReference>
<dbReference type="SUPFAM" id="SSF53850">
    <property type="entry name" value="Periplasmic binding protein-like II"/>
    <property type="match status" value="2"/>
</dbReference>
<dbReference type="SUPFAM" id="SSF47226">
    <property type="entry name" value="Histidine-containing phosphotransfer domain, HPT domain"/>
    <property type="match status" value="1"/>
</dbReference>
<evidence type="ECO:0000313" key="21">
    <source>
        <dbReference type="EMBL" id="SJZ82483.1"/>
    </source>
</evidence>
<dbReference type="EC" id="2.7.13.3" evidence="3"/>
<keyword evidence="7" id="KW-0808">Transferase</keyword>
<keyword evidence="12 17" id="KW-1133">Transmembrane helix</keyword>
<dbReference type="Gene3D" id="1.10.287.130">
    <property type="match status" value="1"/>
</dbReference>
<dbReference type="InterPro" id="IPR035965">
    <property type="entry name" value="PAS-like_dom_sf"/>
</dbReference>
<keyword evidence="8 17" id="KW-0812">Transmembrane</keyword>
<proteinExistence type="predicted"/>
<dbReference type="PROSITE" id="PS50894">
    <property type="entry name" value="HPT"/>
    <property type="match status" value="1"/>
</dbReference>
<name>A0A1T4NTC5_VIBCI</name>
<dbReference type="PANTHER" id="PTHR43047:SF72">
    <property type="entry name" value="OSMOSENSING HISTIDINE PROTEIN KINASE SLN1"/>
    <property type="match status" value="1"/>
</dbReference>
<feature type="domain" description="HPt" evidence="20">
    <location>
        <begin position="1105"/>
        <end position="1195"/>
    </location>
</feature>
<evidence type="ECO:0000256" key="1">
    <source>
        <dbReference type="ARBA" id="ARBA00000085"/>
    </source>
</evidence>
<evidence type="ECO:0000256" key="15">
    <source>
        <dbReference type="PROSITE-ProRule" id="PRU00110"/>
    </source>
</evidence>
<dbReference type="SUPFAM" id="SSF47384">
    <property type="entry name" value="Homodimeric domain of signal transducing histidine kinase"/>
    <property type="match status" value="1"/>
</dbReference>
<protein>
    <recommendedName>
        <fullName evidence="3">histidine kinase</fullName>
        <ecNumber evidence="3">2.7.13.3</ecNumber>
    </recommendedName>
</protein>
<dbReference type="GeneID" id="70581705"/>
<evidence type="ECO:0000256" key="4">
    <source>
        <dbReference type="ARBA" id="ARBA00022475"/>
    </source>
</evidence>
<dbReference type="CDD" id="cd00082">
    <property type="entry name" value="HisKA"/>
    <property type="match status" value="1"/>
</dbReference>
<dbReference type="Gene3D" id="3.30.565.10">
    <property type="entry name" value="Histidine kinase-like ATPase, C-terminal domain"/>
    <property type="match status" value="1"/>
</dbReference>
<dbReference type="SMART" id="SM00062">
    <property type="entry name" value="PBPb"/>
    <property type="match status" value="2"/>
</dbReference>
<evidence type="ECO:0000256" key="3">
    <source>
        <dbReference type="ARBA" id="ARBA00012438"/>
    </source>
</evidence>
<keyword evidence="14 17" id="KW-0472">Membrane</keyword>
<dbReference type="InterPro" id="IPR008207">
    <property type="entry name" value="Sig_transdc_His_kin_Hpt_dom"/>
</dbReference>
<keyword evidence="6 16" id="KW-0597">Phosphoprotein</keyword>
<dbReference type="Gene3D" id="1.20.120.160">
    <property type="entry name" value="HPT domain"/>
    <property type="match status" value="1"/>
</dbReference>
<dbReference type="PROSITE" id="PS50110">
    <property type="entry name" value="RESPONSE_REGULATORY"/>
    <property type="match status" value="1"/>
</dbReference>
<evidence type="ECO:0000256" key="12">
    <source>
        <dbReference type="ARBA" id="ARBA00022989"/>
    </source>
</evidence>
<feature type="modified residue" description="Phosphohistidine" evidence="15">
    <location>
        <position position="1144"/>
    </location>
</feature>
<evidence type="ECO:0000256" key="5">
    <source>
        <dbReference type="ARBA" id="ARBA00022519"/>
    </source>
</evidence>
<dbReference type="Gene3D" id="3.30.450.20">
    <property type="entry name" value="PAS domain"/>
    <property type="match status" value="1"/>
</dbReference>
<evidence type="ECO:0000259" key="19">
    <source>
        <dbReference type="PROSITE" id="PS50110"/>
    </source>
</evidence>
<keyword evidence="11" id="KW-0067">ATP-binding</keyword>
<evidence type="ECO:0000256" key="17">
    <source>
        <dbReference type="SAM" id="Phobius"/>
    </source>
</evidence>
<dbReference type="Pfam" id="PF00072">
    <property type="entry name" value="Response_reg"/>
    <property type="match status" value="1"/>
</dbReference>
<keyword evidence="9 21" id="KW-0418">Kinase</keyword>
<dbReference type="SUPFAM" id="SSF52172">
    <property type="entry name" value="CheY-like"/>
    <property type="match status" value="1"/>
</dbReference>
<dbReference type="InterPro" id="IPR001789">
    <property type="entry name" value="Sig_transdc_resp-reg_receiver"/>
</dbReference>
<evidence type="ECO:0000256" key="10">
    <source>
        <dbReference type="ARBA" id="ARBA00022801"/>
    </source>
</evidence>
<dbReference type="InterPro" id="IPR003661">
    <property type="entry name" value="HisK_dim/P_dom"/>
</dbReference>
<dbReference type="InterPro" id="IPR004358">
    <property type="entry name" value="Sig_transdc_His_kin-like_C"/>
</dbReference>
<dbReference type="FunFam" id="3.30.565.10:FF:000010">
    <property type="entry name" value="Sensor histidine kinase RcsC"/>
    <property type="match status" value="1"/>
</dbReference>
<dbReference type="Pfam" id="PF01627">
    <property type="entry name" value="Hpt"/>
    <property type="match status" value="1"/>
</dbReference>
<dbReference type="EMBL" id="FUXB01000006">
    <property type="protein sequence ID" value="SJZ82483.1"/>
    <property type="molecule type" value="Genomic_DNA"/>
</dbReference>
<reference evidence="22" key="1">
    <citation type="submission" date="2017-02" db="EMBL/GenBank/DDBJ databases">
        <authorList>
            <person name="Varghese N."/>
            <person name="Submissions S."/>
        </authorList>
    </citation>
    <scope>NUCLEOTIDE SEQUENCE [LARGE SCALE GENOMIC DNA]</scope>
    <source>
        <strain evidence="22">DSM 19608</strain>
    </source>
</reference>
<sequence>MTKSIGSIIFLLLLTVSYTLNAEQNSYKRLNIFSYLGFSIQKVDEEIILSFKDKYKKVIVGVLNEDDPPYNMSMNGSGYYFEGIAADYLNYIFTALDVSFDIILFDDKDELIKALQEGIIDIVTSGHVYDSDFEHLSSIPYIESVFFVYANDYNTNVNNIAIQNGYIQLDDIEHLFNKSHVYKYDSYYEAIQSTVLGRSDGVILDVFSANYLLKDLYKSLKLNYFVDIKPYQAKFIFSKDNFLLKETFDLVLSSISDSEHLSIKNRWGNSFQAISEINDGLSLSESEKEWLKANNTLRVVVNEFNAPVSYYDKNDIFSGFAADILDVIKVKLGIDIIIIPVKNLTEVELYLKNDKADIALLSPSERRSENFLFSKSISHAYLSLITLSSNAVSSDFKIEKLALAESNVANDIKYKVFPYAEVKLVPNYLEAMDLIVAGKVDATMVTLGVADYYIQRYFHDRLGVREIFYDLPPVMISFAAKKKNSELISILDKAILVISPDALQTVDNRWRRNAVPGQENWRDYKNTIFTIFISSVILILASLVWARFTRNHYLKRLDITQALKYHLKFMQEVIDSIPHPIYVRNSKREIVLCNESYRKIFNLPLPTDDKFYKLAKMTCCTMVNIHKDYYEAIRDRKAIYKDKQLIINGQIVHIYHWFQPYCDHEGNIAGVVGGWIDVSERIRLLEELMLAKEKADNASQAKTNFLATMIHEIRTPMNAIIGLLELAIKHSDRGETDVESVKIAHTSAKGLLALIGDILDVVKIESGRLDLVPKDINIRQKITYVVQVFEGIAKQKGLELTLSFDSQVPSFVILDSLRIKQIISNILGNAIKFTDQGFIKLSVSILINDDGKECLNIKISDSGVGIPNEIKENIFSPFIQSHNNDKGGTGLGLNICYSLCKLMGGDIFIESEMDKGTTVDVILPLIISTQEGDQDSEIHRMEVSETILTSKYILIVDDNKVNRLLLSQQLAYLGHVVDEAASGKLALERYEENSYHAVITDCTMPEMDGYELARHLRNVEKIEHRHPAIILGYTANAQLEVREACIEAGMDDCLFKPLNLDDLDSVLKTYFSEEVKVDEGKPLISANHLTPCFKPESLERLLGGDTLVAKQILHELVTVNHADIAELTAAVELEESNEIRNIAHKIKGVCRMIEASDLMEACERLERFENVEALPEYFAEVKKQVQRLEEEIQLYLEKSR</sequence>
<dbReference type="SMART" id="SM00388">
    <property type="entry name" value="HisKA"/>
    <property type="match status" value="1"/>
</dbReference>
<keyword evidence="5" id="KW-0997">Cell inner membrane</keyword>